<dbReference type="EMBL" id="CP059572">
    <property type="protein sequence ID" value="QXJ22425.1"/>
    <property type="molecule type" value="Genomic_DNA"/>
</dbReference>
<evidence type="ECO:0000256" key="3">
    <source>
        <dbReference type="ARBA" id="ARBA00011890"/>
    </source>
</evidence>
<evidence type="ECO:0000256" key="8">
    <source>
        <dbReference type="ARBA" id="ARBA00022691"/>
    </source>
</evidence>
<dbReference type="InterPro" id="IPR000682">
    <property type="entry name" value="PCMT"/>
</dbReference>
<dbReference type="InterPro" id="IPR029063">
    <property type="entry name" value="SAM-dependent_MTases_sf"/>
</dbReference>
<evidence type="ECO:0000256" key="4">
    <source>
        <dbReference type="ARBA" id="ARBA00013346"/>
    </source>
</evidence>
<evidence type="ECO:0000313" key="13">
    <source>
        <dbReference type="Proteomes" id="UP001049518"/>
    </source>
</evidence>
<gene>
    <name evidence="12" type="ORF">AGRA3207_003421</name>
</gene>
<dbReference type="PANTHER" id="PTHR11579:SF0">
    <property type="entry name" value="PROTEIN-L-ISOASPARTATE(D-ASPARTATE) O-METHYLTRANSFERASE"/>
    <property type="match status" value="1"/>
</dbReference>
<keyword evidence="8" id="KW-0949">S-adenosyl-L-methionine</keyword>
<comment type="similarity">
    <text evidence="2">Belongs to the methyltransferase superfamily. L-isoaspartyl/D-aspartyl protein methyltransferase family.</text>
</comment>
<comment type="subcellular location">
    <subcellularLocation>
        <location evidence="1">Cytoplasm</location>
    </subcellularLocation>
</comment>
<dbReference type="Pfam" id="PF01135">
    <property type="entry name" value="PCMT"/>
    <property type="match status" value="1"/>
</dbReference>
<keyword evidence="13" id="KW-1185">Reference proteome</keyword>
<dbReference type="CDD" id="cd02440">
    <property type="entry name" value="AdoMet_MTases"/>
    <property type="match status" value="1"/>
</dbReference>
<protein>
    <recommendedName>
        <fullName evidence="4">Protein-L-isoaspartate O-methyltransferase</fullName>
        <ecNumber evidence="3">2.1.1.77</ecNumber>
    </recommendedName>
    <alternativeName>
        <fullName evidence="11">L-isoaspartyl protein carboxyl methyltransferase</fullName>
    </alternativeName>
    <alternativeName>
        <fullName evidence="9">Protein L-isoaspartyl methyltransferase</fullName>
    </alternativeName>
    <alternativeName>
        <fullName evidence="10">Protein-beta-aspartate methyltransferase</fullName>
    </alternativeName>
</protein>
<evidence type="ECO:0000313" key="12">
    <source>
        <dbReference type="EMBL" id="QXJ22425.1"/>
    </source>
</evidence>
<evidence type="ECO:0000256" key="11">
    <source>
        <dbReference type="ARBA" id="ARBA00031350"/>
    </source>
</evidence>
<accession>A0ABX8QUK9</accession>
<keyword evidence="6 12" id="KW-0489">Methyltransferase</keyword>
<evidence type="ECO:0000256" key="2">
    <source>
        <dbReference type="ARBA" id="ARBA00005369"/>
    </source>
</evidence>
<dbReference type="GO" id="GO:0008168">
    <property type="term" value="F:methyltransferase activity"/>
    <property type="evidence" value="ECO:0007669"/>
    <property type="project" value="UniProtKB-KW"/>
</dbReference>
<dbReference type="Proteomes" id="UP001049518">
    <property type="component" value="Chromosome"/>
</dbReference>
<sequence length="199" mass="21411">MTFRAEETAEALDDMIVRLRDRGDLGDWADALRAVPRHLFVPDQAWCAPDDGRDGFPIDRTAKPGQWLEATYAEAAIIIQVDDGVTAPITGVGRYTSSLSAPGMALTFLRQLDPHRGNRVLEVGTGTGWTAALLAHRLGAGRVITVEIDQDVAEGAIANLANAGLPVQVLIGDGARTWPEGEVFDRVHVTCGVRDLPYA</sequence>
<evidence type="ECO:0000256" key="1">
    <source>
        <dbReference type="ARBA" id="ARBA00004496"/>
    </source>
</evidence>
<evidence type="ECO:0000256" key="9">
    <source>
        <dbReference type="ARBA" id="ARBA00030757"/>
    </source>
</evidence>
<dbReference type="Gene3D" id="3.40.50.150">
    <property type="entry name" value="Vaccinia Virus protein VP39"/>
    <property type="match status" value="1"/>
</dbReference>
<reference evidence="12" key="1">
    <citation type="submission" date="2020-07" db="EMBL/GenBank/DDBJ databases">
        <authorList>
            <person name="Tarantini F.S."/>
            <person name="Hong K.W."/>
            <person name="Chan K.G."/>
        </authorList>
    </citation>
    <scope>NUCLEOTIDE SEQUENCE</scope>
    <source>
        <strain evidence="12">32-07</strain>
    </source>
</reference>
<evidence type="ECO:0000256" key="5">
    <source>
        <dbReference type="ARBA" id="ARBA00022490"/>
    </source>
</evidence>
<dbReference type="SUPFAM" id="SSF53335">
    <property type="entry name" value="S-adenosyl-L-methionine-dependent methyltransferases"/>
    <property type="match status" value="1"/>
</dbReference>
<evidence type="ECO:0000256" key="7">
    <source>
        <dbReference type="ARBA" id="ARBA00022679"/>
    </source>
</evidence>
<proteinExistence type="inferred from homology"/>
<keyword evidence="5" id="KW-0963">Cytoplasm</keyword>
<organism evidence="12 13">
    <name type="scientific">Actinomadura graeca</name>
    <dbReference type="NCBI Taxonomy" id="2750812"/>
    <lineage>
        <taxon>Bacteria</taxon>
        <taxon>Bacillati</taxon>
        <taxon>Actinomycetota</taxon>
        <taxon>Actinomycetes</taxon>
        <taxon>Streptosporangiales</taxon>
        <taxon>Thermomonosporaceae</taxon>
        <taxon>Actinomadura</taxon>
    </lineage>
</organism>
<dbReference type="RefSeq" id="WP_231335665.1">
    <property type="nucleotide sequence ID" value="NZ_CP059572.1"/>
</dbReference>
<dbReference type="EC" id="2.1.1.77" evidence="3"/>
<name>A0ABX8QUK9_9ACTN</name>
<evidence type="ECO:0000256" key="6">
    <source>
        <dbReference type="ARBA" id="ARBA00022603"/>
    </source>
</evidence>
<dbReference type="GO" id="GO:0032259">
    <property type="term" value="P:methylation"/>
    <property type="evidence" value="ECO:0007669"/>
    <property type="project" value="UniProtKB-KW"/>
</dbReference>
<evidence type="ECO:0000256" key="10">
    <source>
        <dbReference type="ARBA" id="ARBA00031323"/>
    </source>
</evidence>
<keyword evidence="7" id="KW-0808">Transferase</keyword>
<dbReference type="PANTHER" id="PTHR11579">
    <property type="entry name" value="PROTEIN-L-ISOASPARTATE O-METHYLTRANSFERASE"/>
    <property type="match status" value="1"/>
</dbReference>